<accession>A0A7X2LS30</accession>
<dbReference type="CDD" id="cd00829">
    <property type="entry name" value="SCP-x_thiolase"/>
    <property type="match status" value="1"/>
</dbReference>
<dbReference type="InterPro" id="IPR002155">
    <property type="entry name" value="Thiolase"/>
</dbReference>
<reference evidence="2 3" key="1">
    <citation type="submission" date="2019-11" db="EMBL/GenBank/DDBJ databases">
        <title>Novel species isolated from a subtropical stream in China.</title>
        <authorList>
            <person name="Lu H."/>
        </authorList>
    </citation>
    <scope>NUCLEOTIDE SEQUENCE [LARGE SCALE GENOMIC DNA]</scope>
    <source>
        <strain evidence="2 3">FT92W</strain>
    </source>
</reference>
<dbReference type="PANTHER" id="PTHR42870">
    <property type="entry name" value="ACETYL-COA C-ACETYLTRANSFERASE"/>
    <property type="match status" value="1"/>
</dbReference>
<dbReference type="EMBL" id="WKJJ01000001">
    <property type="protein sequence ID" value="MRV70532.1"/>
    <property type="molecule type" value="Genomic_DNA"/>
</dbReference>
<sequence>MFDRLFEKDVAITGIGQSEVGRPSAKSAMRLTVDACLEAIADAGLERKDIDGVACWPGDNDNGNSFSPVGPSALKSVLGLDVNWFGGGYEGPGPLAGIINGAMAIATGLCKNVLVFRTITESTGRLANKGANALSNKTVGRDTSYFWQWYTPFQVHSGINLMALYAQRHFHEYGTRPDQLAQIALNARRNAALNPKAVYRTPLTMDDYMNSRMISTPLRMLDCDVHCDASTAIVLSRIDDARGRRRDGGHAPVRIEAIGAALNQPWSWDQISLTEMATFDVANMMWARTDLKPSDVGSAQLYDGFSILTMIWLEALGLCGKGESGAFVEGGSRIAREGGLPVNTNGGQMSGGRTHGLGYVHEACLQLWGRAGERQVAPHDVAVAAAGGGPLGGSLLLVKE</sequence>
<dbReference type="RefSeq" id="WP_154371000.1">
    <property type="nucleotide sequence ID" value="NZ_WKJJ01000001.1"/>
</dbReference>
<dbReference type="PANTHER" id="PTHR42870:SF1">
    <property type="entry name" value="NON-SPECIFIC LIPID-TRANSFER PROTEIN-LIKE 2"/>
    <property type="match status" value="1"/>
</dbReference>
<evidence type="ECO:0000313" key="3">
    <source>
        <dbReference type="Proteomes" id="UP000446768"/>
    </source>
</evidence>
<name>A0A7X2LS30_9BURK</name>
<keyword evidence="3" id="KW-1185">Reference proteome</keyword>
<dbReference type="PIRSF" id="PIRSF000429">
    <property type="entry name" value="Ac-CoA_Ac_transf"/>
    <property type="match status" value="1"/>
</dbReference>
<proteinExistence type="predicted"/>
<feature type="domain" description="Thiolase C-terminal" evidence="1">
    <location>
        <begin position="272"/>
        <end position="392"/>
    </location>
</feature>
<evidence type="ECO:0000259" key="1">
    <source>
        <dbReference type="Pfam" id="PF22691"/>
    </source>
</evidence>
<dbReference type="Proteomes" id="UP000446768">
    <property type="component" value="Unassembled WGS sequence"/>
</dbReference>
<dbReference type="Pfam" id="PF22691">
    <property type="entry name" value="Thiolase_C_1"/>
    <property type="match status" value="1"/>
</dbReference>
<gene>
    <name evidence="2" type="ORF">GJ700_02200</name>
</gene>
<dbReference type="InterPro" id="IPR055140">
    <property type="entry name" value="Thiolase_C_2"/>
</dbReference>
<dbReference type="AlphaFoldDB" id="A0A7X2LS30"/>
<evidence type="ECO:0000313" key="2">
    <source>
        <dbReference type="EMBL" id="MRV70532.1"/>
    </source>
</evidence>
<dbReference type="SUPFAM" id="SSF53901">
    <property type="entry name" value="Thiolase-like"/>
    <property type="match status" value="2"/>
</dbReference>
<protein>
    <submittedName>
        <fullName evidence="2">Thiolase family protein</fullName>
    </submittedName>
</protein>
<organism evidence="2 3">
    <name type="scientific">Pseudoduganella rivuli</name>
    <dbReference type="NCBI Taxonomy" id="2666085"/>
    <lineage>
        <taxon>Bacteria</taxon>
        <taxon>Pseudomonadati</taxon>
        <taxon>Pseudomonadota</taxon>
        <taxon>Betaproteobacteria</taxon>
        <taxon>Burkholderiales</taxon>
        <taxon>Oxalobacteraceae</taxon>
        <taxon>Telluria group</taxon>
        <taxon>Pseudoduganella</taxon>
    </lineage>
</organism>
<dbReference type="Gene3D" id="3.40.47.10">
    <property type="match status" value="1"/>
</dbReference>
<dbReference type="GO" id="GO:0003988">
    <property type="term" value="F:acetyl-CoA C-acyltransferase activity"/>
    <property type="evidence" value="ECO:0007669"/>
    <property type="project" value="UniProtKB-ARBA"/>
</dbReference>
<comment type="caution">
    <text evidence="2">The sequence shown here is derived from an EMBL/GenBank/DDBJ whole genome shotgun (WGS) entry which is preliminary data.</text>
</comment>
<dbReference type="InterPro" id="IPR016039">
    <property type="entry name" value="Thiolase-like"/>
</dbReference>